<proteinExistence type="predicted"/>
<dbReference type="Gene3D" id="3.30.1330.60">
    <property type="entry name" value="OmpA-like domain"/>
    <property type="match status" value="1"/>
</dbReference>
<dbReference type="KEGG" id="lacs:H4075_14575"/>
<feature type="compositionally biased region" description="Basic and acidic residues" evidence="5">
    <location>
        <begin position="68"/>
        <end position="80"/>
    </location>
</feature>
<feature type="region of interest" description="Disordered" evidence="5">
    <location>
        <begin position="55"/>
        <end position="96"/>
    </location>
</feature>
<dbReference type="InterPro" id="IPR050330">
    <property type="entry name" value="Bact_OuterMem_StrucFunc"/>
</dbReference>
<dbReference type="CDD" id="cd07185">
    <property type="entry name" value="OmpA_C-like"/>
    <property type="match status" value="1"/>
</dbReference>
<dbReference type="AlphaFoldDB" id="A0A7G5XCU6"/>
<organism evidence="8 9">
    <name type="scientific">Lacibacter sediminis</name>
    <dbReference type="NCBI Taxonomy" id="2760713"/>
    <lineage>
        <taxon>Bacteria</taxon>
        <taxon>Pseudomonadati</taxon>
        <taxon>Bacteroidota</taxon>
        <taxon>Chitinophagia</taxon>
        <taxon>Chitinophagales</taxon>
        <taxon>Chitinophagaceae</taxon>
        <taxon>Lacibacter</taxon>
    </lineage>
</organism>
<evidence type="ECO:0000256" key="1">
    <source>
        <dbReference type="ARBA" id="ARBA00004442"/>
    </source>
</evidence>
<evidence type="ECO:0000256" key="3">
    <source>
        <dbReference type="ARBA" id="ARBA00023237"/>
    </source>
</evidence>
<evidence type="ECO:0000256" key="2">
    <source>
        <dbReference type="ARBA" id="ARBA00023136"/>
    </source>
</evidence>
<keyword evidence="2 4" id="KW-0472">Membrane</keyword>
<dbReference type="SUPFAM" id="SSF103088">
    <property type="entry name" value="OmpA-like"/>
    <property type="match status" value="1"/>
</dbReference>
<evidence type="ECO:0000256" key="5">
    <source>
        <dbReference type="SAM" id="MobiDB-lite"/>
    </source>
</evidence>
<feature type="domain" description="OmpA-like" evidence="7">
    <location>
        <begin position="313"/>
        <end position="428"/>
    </location>
</feature>
<keyword evidence="3" id="KW-0998">Cell outer membrane</keyword>
<comment type="subcellular location">
    <subcellularLocation>
        <location evidence="1">Cell outer membrane</location>
    </subcellularLocation>
</comment>
<dbReference type="EMBL" id="CP060007">
    <property type="protein sequence ID" value="QNA43299.1"/>
    <property type="molecule type" value="Genomic_DNA"/>
</dbReference>
<name>A0A7G5XCU6_9BACT</name>
<dbReference type="RefSeq" id="WP_182801564.1">
    <property type="nucleotide sequence ID" value="NZ_CP060007.1"/>
</dbReference>
<dbReference type="GO" id="GO:0009279">
    <property type="term" value="C:cell outer membrane"/>
    <property type="evidence" value="ECO:0007669"/>
    <property type="project" value="UniProtKB-SubCell"/>
</dbReference>
<dbReference type="PROSITE" id="PS51123">
    <property type="entry name" value="OMPA_2"/>
    <property type="match status" value="1"/>
</dbReference>
<reference evidence="9" key="1">
    <citation type="submission" date="2020-08" db="EMBL/GenBank/DDBJ databases">
        <title>Lacibacter sp. S13-6-6 genome sequencing.</title>
        <authorList>
            <person name="Jin L."/>
        </authorList>
    </citation>
    <scope>NUCLEOTIDE SEQUENCE [LARGE SCALE GENOMIC DNA]</scope>
    <source>
        <strain evidence="9">S13-6-6</strain>
    </source>
</reference>
<evidence type="ECO:0000256" key="6">
    <source>
        <dbReference type="SAM" id="SignalP"/>
    </source>
</evidence>
<dbReference type="InterPro" id="IPR006665">
    <property type="entry name" value="OmpA-like"/>
</dbReference>
<dbReference type="PANTHER" id="PTHR30329:SF21">
    <property type="entry name" value="LIPOPROTEIN YIAD-RELATED"/>
    <property type="match status" value="1"/>
</dbReference>
<dbReference type="Proteomes" id="UP000515344">
    <property type="component" value="Chromosome"/>
</dbReference>
<sequence length="428" mass="47407">MKNRSTALPILSLLFFLLFTAVSSTGQSIGDRVKRKVNDRINRKVDESIDKGLDKTEEGINKAGKNATKKDEKKTTDKKSSSAKADTTSPAGSRSFSDFVPGGKVLFEDKFEKDAEGDFPAQWNTNGSGRISTIDGKDGKWLEVAHGSVVHPVLNKPLPENCTIEFDLFLMKQGDRNTPFIQFGFTPVKNILREDLFYRDKFYTTIWHYSDANEKLIEYGFKDPTGTKNDFPIVSYTNKILHVSIAVNKARVRVYLDKTKIIDLPTALTADLRNTFYICNGTVIPASEIGLFVSNLRIASGDVDARSLLVKDLLEKGKASTNEILFDVNKDIIKKESFSIINQIGEALKSNPTLKIKIVGHTDGDGKPADNLSLSKRRAEAVSSYLINNFGIDENRISTEGKGASVPVAANTTPEGKAKNRRVEFIKQ</sequence>
<dbReference type="InterPro" id="IPR006664">
    <property type="entry name" value="OMP_bac"/>
</dbReference>
<dbReference type="InterPro" id="IPR036737">
    <property type="entry name" value="OmpA-like_sf"/>
</dbReference>
<dbReference type="PRINTS" id="PR01021">
    <property type="entry name" value="OMPADOMAIN"/>
</dbReference>
<evidence type="ECO:0000259" key="7">
    <source>
        <dbReference type="PROSITE" id="PS51123"/>
    </source>
</evidence>
<feature type="signal peptide" evidence="6">
    <location>
        <begin position="1"/>
        <end position="26"/>
    </location>
</feature>
<gene>
    <name evidence="8" type="ORF">H4075_14575</name>
</gene>
<keyword evidence="6" id="KW-0732">Signal</keyword>
<evidence type="ECO:0000256" key="4">
    <source>
        <dbReference type="PROSITE-ProRule" id="PRU00473"/>
    </source>
</evidence>
<dbReference type="PANTHER" id="PTHR30329">
    <property type="entry name" value="STATOR ELEMENT OF FLAGELLAR MOTOR COMPLEX"/>
    <property type="match status" value="1"/>
</dbReference>
<feature type="chain" id="PRO_5028899308" evidence="6">
    <location>
        <begin position="27"/>
        <end position="428"/>
    </location>
</feature>
<evidence type="ECO:0000313" key="9">
    <source>
        <dbReference type="Proteomes" id="UP000515344"/>
    </source>
</evidence>
<keyword evidence="9" id="KW-1185">Reference proteome</keyword>
<evidence type="ECO:0000313" key="8">
    <source>
        <dbReference type="EMBL" id="QNA43299.1"/>
    </source>
</evidence>
<dbReference type="Pfam" id="PF00691">
    <property type="entry name" value="OmpA"/>
    <property type="match status" value="1"/>
</dbReference>
<protein>
    <submittedName>
        <fullName evidence="8">OmpA family protein</fullName>
    </submittedName>
</protein>
<accession>A0A7G5XCU6</accession>